<dbReference type="EMBL" id="MCGG01000005">
    <property type="protein sequence ID" value="OEJ69539.1"/>
    <property type="molecule type" value="Genomic_DNA"/>
</dbReference>
<dbReference type="SUPFAM" id="SSF47384">
    <property type="entry name" value="Homodimeric domain of signal transducing histidine kinase"/>
    <property type="match status" value="1"/>
</dbReference>
<keyword evidence="3" id="KW-0808">Transferase</keyword>
<dbReference type="RefSeq" id="WP_069956490.1">
    <property type="nucleotide sequence ID" value="NZ_MCGG01000005.1"/>
</dbReference>
<dbReference type="InterPro" id="IPR036097">
    <property type="entry name" value="HisK_dim/P_sf"/>
</dbReference>
<dbReference type="InterPro" id="IPR003661">
    <property type="entry name" value="HisK_dim/P_dom"/>
</dbReference>
<dbReference type="InterPro" id="IPR050736">
    <property type="entry name" value="Sensor_HK_Regulatory"/>
</dbReference>
<dbReference type="PANTHER" id="PTHR43711:SF26">
    <property type="entry name" value="SENSOR HISTIDINE KINASE RCSC"/>
    <property type="match status" value="1"/>
</dbReference>
<evidence type="ECO:0000313" key="8">
    <source>
        <dbReference type="Proteomes" id="UP000095347"/>
    </source>
</evidence>
<keyword evidence="5" id="KW-0902">Two-component regulatory system</keyword>
<name>A0A1E5QBU9_9PROT</name>
<dbReference type="CDD" id="cd00082">
    <property type="entry name" value="HisKA"/>
    <property type="match status" value="1"/>
</dbReference>
<organism evidence="7 8">
    <name type="scientific">Magnetovibrio blakemorei</name>
    <dbReference type="NCBI Taxonomy" id="28181"/>
    <lineage>
        <taxon>Bacteria</taxon>
        <taxon>Pseudomonadati</taxon>
        <taxon>Pseudomonadota</taxon>
        <taxon>Alphaproteobacteria</taxon>
        <taxon>Rhodospirillales</taxon>
        <taxon>Magnetovibrionaceae</taxon>
        <taxon>Magnetovibrio</taxon>
    </lineage>
</organism>
<dbReference type="Pfam" id="PF02518">
    <property type="entry name" value="HATPase_c"/>
    <property type="match status" value="1"/>
</dbReference>
<keyword evidence="8" id="KW-1185">Reference proteome</keyword>
<dbReference type="SUPFAM" id="SSF55874">
    <property type="entry name" value="ATPase domain of HSP90 chaperone/DNA topoisomerase II/histidine kinase"/>
    <property type="match status" value="1"/>
</dbReference>
<evidence type="ECO:0000256" key="1">
    <source>
        <dbReference type="ARBA" id="ARBA00000085"/>
    </source>
</evidence>
<reference evidence="8" key="1">
    <citation type="submission" date="2016-07" db="EMBL/GenBank/DDBJ databases">
        <authorList>
            <person name="Florea S."/>
            <person name="Webb J.S."/>
            <person name="Jaromczyk J."/>
            <person name="Schardl C.L."/>
        </authorList>
    </citation>
    <scope>NUCLEOTIDE SEQUENCE [LARGE SCALE GENOMIC DNA]</scope>
    <source>
        <strain evidence="8">MV-1</strain>
    </source>
</reference>
<dbReference type="EC" id="2.7.13.3" evidence="2"/>
<dbReference type="InterPro" id="IPR003594">
    <property type="entry name" value="HATPase_dom"/>
</dbReference>
<dbReference type="Gene3D" id="3.30.565.10">
    <property type="entry name" value="Histidine kinase-like ATPase, C-terminal domain"/>
    <property type="match status" value="1"/>
</dbReference>
<dbReference type="SMART" id="SM00388">
    <property type="entry name" value="HisKA"/>
    <property type="match status" value="1"/>
</dbReference>
<comment type="caution">
    <text evidence="7">The sequence shown here is derived from an EMBL/GenBank/DDBJ whole genome shotgun (WGS) entry which is preliminary data.</text>
</comment>
<dbReference type="STRING" id="28181.BEN30_02720"/>
<dbReference type="GO" id="GO:0000155">
    <property type="term" value="F:phosphorelay sensor kinase activity"/>
    <property type="evidence" value="ECO:0007669"/>
    <property type="project" value="InterPro"/>
</dbReference>
<feature type="domain" description="Histidine kinase" evidence="6">
    <location>
        <begin position="19"/>
        <end position="239"/>
    </location>
</feature>
<dbReference type="SMART" id="SM00387">
    <property type="entry name" value="HATPase_c"/>
    <property type="match status" value="1"/>
</dbReference>
<evidence type="ECO:0000313" key="7">
    <source>
        <dbReference type="EMBL" id="OEJ69539.1"/>
    </source>
</evidence>
<dbReference type="OrthoDB" id="9801651at2"/>
<dbReference type="InterPro" id="IPR036890">
    <property type="entry name" value="HATPase_C_sf"/>
</dbReference>
<keyword evidence="4" id="KW-0418">Kinase</keyword>
<dbReference type="Proteomes" id="UP000095347">
    <property type="component" value="Unassembled WGS sequence"/>
</dbReference>
<dbReference type="Pfam" id="PF00512">
    <property type="entry name" value="HisKA"/>
    <property type="match status" value="1"/>
</dbReference>
<evidence type="ECO:0000256" key="2">
    <source>
        <dbReference type="ARBA" id="ARBA00012438"/>
    </source>
</evidence>
<accession>A0A1E5QBU9</accession>
<evidence type="ECO:0000256" key="4">
    <source>
        <dbReference type="ARBA" id="ARBA00022777"/>
    </source>
</evidence>
<dbReference type="Gene3D" id="1.10.287.130">
    <property type="match status" value="1"/>
</dbReference>
<dbReference type="AlphaFoldDB" id="A0A1E5QBU9"/>
<dbReference type="PANTHER" id="PTHR43711">
    <property type="entry name" value="TWO-COMPONENT HISTIDINE KINASE"/>
    <property type="match status" value="1"/>
</dbReference>
<comment type="catalytic activity">
    <reaction evidence="1">
        <text>ATP + protein L-histidine = ADP + protein N-phospho-L-histidine.</text>
        <dbReference type="EC" id="2.7.13.3"/>
    </reaction>
</comment>
<proteinExistence type="predicted"/>
<dbReference type="InterPro" id="IPR005467">
    <property type="entry name" value="His_kinase_dom"/>
</dbReference>
<dbReference type="PROSITE" id="PS50109">
    <property type="entry name" value="HIS_KIN"/>
    <property type="match status" value="1"/>
</dbReference>
<protein>
    <recommendedName>
        <fullName evidence="2">histidine kinase</fullName>
        <ecNumber evidence="2">2.7.13.3</ecNumber>
    </recommendedName>
</protein>
<sequence length="241" mass="26339">MNKKSENTTEDEFKNRLRDFAHEIGSPLNAMIGYSHLIRTEFDGGGDLSKIREYSDTIETSTKRLLKICERVLDDAVTGEQSVRLEVVHMSKLADGVVSTFKEQAKSRGIILKSSFQNGFPKLLTDPILVEQVLSNLVSNAIKFTPTGGSIDIHGEIGQGGRTLIFVIRDTGKGIPANFLMKIRNGERVTSSAKETGQKGWGRGLAIATEICKRLKADLVFAPAKTGGAIVMFSLPINTDL</sequence>
<evidence type="ECO:0000256" key="3">
    <source>
        <dbReference type="ARBA" id="ARBA00022679"/>
    </source>
</evidence>
<evidence type="ECO:0000259" key="6">
    <source>
        <dbReference type="PROSITE" id="PS50109"/>
    </source>
</evidence>
<evidence type="ECO:0000256" key="5">
    <source>
        <dbReference type="ARBA" id="ARBA00023012"/>
    </source>
</evidence>
<gene>
    <name evidence="7" type="ORF">BEN30_02720</name>
</gene>